<dbReference type="InterPro" id="IPR031176">
    <property type="entry name" value="ELL/occludin"/>
</dbReference>
<dbReference type="PROSITE" id="PS51980">
    <property type="entry name" value="OCEL"/>
    <property type="match status" value="1"/>
</dbReference>
<evidence type="ECO:0000313" key="4">
    <source>
        <dbReference type="EMBL" id="NXI37358.1"/>
    </source>
</evidence>
<gene>
    <name evidence="4" type="primary">Ell2_1</name>
    <name evidence="4" type="ORF">GALDEA_R15892</name>
</gene>
<evidence type="ECO:0000256" key="1">
    <source>
        <dbReference type="ARBA" id="ARBA00009171"/>
    </source>
</evidence>
<sequence>CAYSSVRKYVTVVSDEQCQRYMDDFNAEYDEYRKLHAWIESVIWEFRQLGEQWKLVSPESKEYQVKKDKTVK</sequence>
<feature type="non-terminal residue" evidence="4">
    <location>
        <position position="72"/>
    </location>
</feature>
<proteinExistence type="inferred from homology"/>
<feature type="non-terminal residue" evidence="4">
    <location>
        <position position="1"/>
    </location>
</feature>
<dbReference type="SUPFAM" id="SSF144292">
    <property type="entry name" value="occludin/ELL-like"/>
    <property type="match status" value="1"/>
</dbReference>
<feature type="domain" description="OCEL" evidence="3">
    <location>
        <begin position="3"/>
        <end position="72"/>
    </location>
</feature>
<dbReference type="Gene3D" id="6.10.140.340">
    <property type="match status" value="1"/>
</dbReference>
<dbReference type="GO" id="GO:0000987">
    <property type="term" value="F:cis-regulatory region sequence-specific DNA binding"/>
    <property type="evidence" value="ECO:0007669"/>
    <property type="project" value="TreeGrafter"/>
</dbReference>
<dbReference type="PANTHER" id="PTHR23288:SF8">
    <property type="entry name" value="RNA POLYMERASE II ELONGATION FACTOR ELL2"/>
    <property type="match status" value="1"/>
</dbReference>
<dbReference type="EMBL" id="VWZX01002535">
    <property type="protein sequence ID" value="NXI37358.1"/>
    <property type="molecule type" value="Genomic_DNA"/>
</dbReference>
<dbReference type="PANTHER" id="PTHR23288">
    <property type="entry name" value="OCCLUDIN AND RNA POLYMERASE II ELONGATION FACTOR ELL"/>
    <property type="match status" value="1"/>
</dbReference>
<dbReference type="InterPro" id="IPR010844">
    <property type="entry name" value="Occludin_ELL"/>
</dbReference>
<dbReference type="GO" id="GO:0032968">
    <property type="term" value="P:positive regulation of transcription elongation by RNA polymerase II"/>
    <property type="evidence" value="ECO:0007669"/>
    <property type="project" value="TreeGrafter"/>
</dbReference>
<keyword evidence="5" id="KW-1185">Reference proteome</keyword>
<evidence type="ECO:0000259" key="3">
    <source>
        <dbReference type="PROSITE" id="PS51980"/>
    </source>
</evidence>
<comment type="similarity">
    <text evidence="1 2">Belongs to the ELL/occludin family.</text>
</comment>
<evidence type="ECO:0000256" key="2">
    <source>
        <dbReference type="PROSITE-ProRule" id="PRU01324"/>
    </source>
</evidence>
<dbReference type="OrthoDB" id="6284217at2759"/>
<dbReference type="Proteomes" id="UP000566440">
    <property type="component" value="Unassembled WGS sequence"/>
</dbReference>
<evidence type="ECO:0000313" key="5">
    <source>
        <dbReference type="Proteomes" id="UP000566440"/>
    </source>
</evidence>
<dbReference type="GO" id="GO:0042795">
    <property type="term" value="P:snRNA transcription by RNA polymerase II"/>
    <property type="evidence" value="ECO:0007669"/>
    <property type="project" value="TreeGrafter"/>
</dbReference>
<dbReference type="Pfam" id="PF07303">
    <property type="entry name" value="Occludin_ELL"/>
    <property type="match status" value="1"/>
</dbReference>
<accession>A0A7K9SNB1</accession>
<name>A0A7K9SNB1_9PICI</name>
<dbReference type="GO" id="GO:0008023">
    <property type="term" value="C:transcription elongation factor complex"/>
    <property type="evidence" value="ECO:0007669"/>
    <property type="project" value="TreeGrafter"/>
</dbReference>
<organism evidence="4 5">
    <name type="scientific">Galbula dea</name>
    <dbReference type="NCBI Taxonomy" id="1109041"/>
    <lineage>
        <taxon>Eukaryota</taxon>
        <taxon>Metazoa</taxon>
        <taxon>Chordata</taxon>
        <taxon>Craniata</taxon>
        <taxon>Vertebrata</taxon>
        <taxon>Euteleostomi</taxon>
        <taxon>Archelosauria</taxon>
        <taxon>Archosauria</taxon>
        <taxon>Dinosauria</taxon>
        <taxon>Saurischia</taxon>
        <taxon>Theropoda</taxon>
        <taxon>Coelurosauria</taxon>
        <taxon>Aves</taxon>
        <taxon>Neognathae</taxon>
        <taxon>Neoaves</taxon>
        <taxon>Telluraves</taxon>
        <taxon>Coraciimorphae</taxon>
        <taxon>Piciformes</taxon>
        <taxon>Galbulidae</taxon>
        <taxon>Galbula</taxon>
    </lineage>
</organism>
<reference evidence="4 5" key="1">
    <citation type="submission" date="2019-09" db="EMBL/GenBank/DDBJ databases">
        <title>Bird 10,000 Genomes (B10K) Project - Family phase.</title>
        <authorList>
            <person name="Zhang G."/>
        </authorList>
    </citation>
    <scope>NUCLEOTIDE SEQUENCE [LARGE SCALE GENOMIC DNA]</scope>
    <source>
        <strain evidence="4">B10K-DU-001-62</strain>
        <tissue evidence="4">Muscle</tissue>
    </source>
</reference>
<comment type="caution">
    <text evidence="4">The sequence shown here is derived from an EMBL/GenBank/DDBJ whole genome shotgun (WGS) entry which is preliminary data.</text>
</comment>
<dbReference type="AlphaFoldDB" id="A0A7K9SNB1"/>
<protein>
    <submittedName>
        <fullName evidence="4">ELL2 factor</fullName>
    </submittedName>
</protein>